<reference evidence="2" key="1">
    <citation type="submission" date="2021-01" db="EMBL/GenBank/DDBJ databases">
        <title>Whole genome shotgun sequence of Actinoplanes siamensis NBRC 109076.</title>
        <authorList>
            <person name="Komaki H."/>
            <person name="Tamura T."/>
        </authorList>
    </citation>
    <scope>NUCLEOTIDE SEQUENCE</scope>
    <source>
        <strain evidence="2">NBRC 109076</strain>
    </source>
</reference>
<proteinExistence type="predicted"/>
<evidence type="ECO:0000256" key="1">
    <source>
        <dbReference type="SAM" id="MobiDB-lite"/>
    </source>
</evidence>
<dbReference type="RefSeq" id="WP_203680339.1">
    <property type="nucleotide sequence ID" value="NZ_BOMW01000027.1"/>
</dbReference>
<keyword evidence="3" id="KW-1185">Reference proteome</keyword>
<protein>
    <submittedName>
        <fullName evidence="2">Uncharacterized protein</fullName>
    </submittedName>
</protein>
<gene>
    <name evidence="2" type="ORF">Asi03nite_30810</name>
</gene>
<dbReference type="Proteomes" id="UP000629619">
    <property type="component" value="Unassembled WGS sequence"/>
</dbReference>
<evidence type="ECO:0000313" key="3">
    <source>
        <dbReference type="Proteomes" id="UP000629619"/>
    </source>
</evidence>
<comment type="caution">
    <text evidence="2">The sequence shown here is derived from an EMBL/GenBank/DDBJ whole genome shotgun (WGS) entry which is preliminary data.</text>
</comment>
<dbReference type="AlphaFoldDB" id="A0A919TKP8"/>
<evidence type="ECO:0000313" key="2">
    <source>
        <dbReference type="EMBL" id="GIF05543.1"/>
    </source>
</evidence>
<sequence length="138" mass="14095">MASVWGVLRLHDVAPGPATALLDQRGSGVAILHSTSPGSGRRASRPLPALAARVRAPIADVLITLGRARARITANLLVTLTASWLAAAGYAPASQSSSTAVPACGNTGRSDSAGRTRTVGGRRRGRRSAPLEVLGRLA</sequence>
<feature type="region of interest" description="Disordered" evidence="1">
    <location>
        <begin position="95"/>
        <end position="138"/>
    </location>
</feature>
<accession>A0A919TKP8</accession>
<organism evidence="2 3">
    <name type="scientific">Actinoplanes siamensis</name>
    <dbReference type="NCBI Taxonomy" id="1223317"/>
    <lineage>
        <taxon>Bacteria</taxon>
        <taxon>Bacillati</taxon>
        <taxon>Actinomycetota</taxon>
        <taxon>Actinomycetes</taxon>
        <taxon>Micromonosporales</taxon>
        <taxon>Micromonosporaceae</taxon>
        <taxon>Actinoplanes</taxon>
    </lineage>
</organism>
<name>A0A919TKP8_9ACTN</name>
<dbReference type="EMBL" id="BOMW01000027">
    <property type="protein sequence ID" value="GIF05543.1"/>
    <property type="molecule type" value="Genomic_DNA"/>
</dbReference>